<dbReference type="SMART" id="SM00042">
    <property type="entry name" value="CUB"/>
    <property type="match status" value="1"/>
</dbReference>
<evidence type="ECO:0000256" key="3">
    <source>
        <dbReference type="PROSITE-ProRule" id="PRU00059"/>
    </source>
</evidence>
<evidence type="ECO:0000256" key="1">
    <source>
        <dbReference type="ARBA" id="ARBA00022737"/>
    </source>
</evidence>
<feature type="domain" description="CUB" evidence="4">
    <location>
        <begin position="382"/>
        <end position="490"/>
    </location>
</feature>
<protein>
    <recommendedName>
        <fullName evidence="8">CUB domain-containing protein</fullName>
    </recommendedName>
</protein>
<dbReference type="SUPFAM" id="SSF49899">
    <property type="entry name" value="Concanavalin A-like lectins/glucanases"/>
    <property type="match status" value="1"/>
</dbReference>
<reference evidence="6 7" key="1">
    <citation type="submission" date="2016-03" db="EMBL/GenBank/DDBJ databases">
        <title>EvidentialGene: Evidence-directed Construction of Genes on Genomes.</title>
        <authorList>
            <person name="Gilbert D.G."/>
            <person name="Choi J.-H."/>
            <person name="Mockaitis K."/>
            <person name="Colbourne J."/>
            <person name="Pfrender M."/>
        </authorList>
    </citation>
    <scope>NUCLEOTIDE SEQUENCE [LARGE SCALE GENOMIC DNA]</scope>
    <source>
        <strain evidence="6 7">Xinb3</strain>
        <tissue evidence="6">Complete organism</tissue>
    </source>
</reference>
<dbReference type="OrthoDB" id="6365689at2759"/>
<dbReference type="GO" id="GO:0016020">
    <property type="term" value="C:membrane"/>
    <property type="evidence" value="ECO:0007669"/>
    <property type="project" value="InterPro"/>
</dbReference>
<dbReference type="Proteomes" id="UP000076858">
    <property type="component" value="Unassembled WGS sequence"/>
</dbReference>
<evidence type="ECO:0000259" key="5">
    <source>
        <dbReference type="PROSITE" id="PS50060"/>
    </source>
</evidence>
<dbReference type="InterPro" id="IPR013320">
    <property type="entry name" value="ConA-like_dom_sf"/>
</dbReference>
<proteinExistence type="predicted"/>
<keyword evidence="1" id="KW-0677">Repeat</keyword>
<dbReference type="InterPro" id="IPR000998">
    <property type="entry name" value="MAM_dom"/>
</dbReference>
<dbReference type="AlphaFoldDB" id="A0A162NGF7"/>
<organism evidence="6 7">
    <name type="scientific">Daphnia magna</name>
    <dbReference type="NCBI Taxonomy" id="35525"/>
    <lineage>
        <taxon>Eukaryota</taxon>
        <taxon>Metazoa</taxon>
        <taxon>Ecdysozoa</taxon>
        <taxon>Arthropoda</taxon>
        <taxon>Crustacea</taxon>
        <taxon>Branchiopoda</taxon>
        <taxon>Diplostraca</taxon>
        <taxon>Cladocera</taxon>
        <taxon>Anomopoda</taxon>
        <taxon>Daphniidae</taxon>
        <taxon>Daphnia</taxon>
    </lineage>
</organism>
<sequence>MEARVLLSNDFESGFEDPWYDSSPSTVHWIIEDFSAPTENYPPPTPLNGTKYLRATRDVHLTAGLLVLRTVTFTALPGDEISFNFWIHSKYTGGNTLEVALSVDGVETIFLVLSRYSSPGNVDWRTADSLIPVTEPTEATVVRPVHPQRQPPQLRYPQLCSLLQQSRNRSQHEHVDQLASRTSLNNDFESGYEDPWYDSSPSTVHWVVEDVAAPAEGYAPPTLSAGSKYLRAVRDAQFSSGLLVLRTVTYTASPGDEISIHFWIRSRYTGGNTLQLSLVVGDTETVLLDLSGYSTSVNLEWRSISCAIPVAQPTDVTFIFYAFIGGYAEDAIAIDDIFIESQNASTSTTQFTLPTVPCIGDACPSTTTPATTTISPTTPEPCGGSYSAASGTISSPHYPNSYGFNEDCRYKIQVSSGNRVKLDYNSFNTESGFDFVTVYDGATAASPVLLRVSGMRSDLSVTTTGRDCLVLHTSDSKNSLTGWQAIYTSV</sequence>
<evidence type="ECO:0008006" key="8">
    <source>
        <dbReference type="Google" id="ProtNLM"/>
    </source>
</evidence>
<evidence type="ECO:0000313" key="7">
    <source>
        <dbReference type="Proteomes" id="UP000076858"/>
    </source>
</evidence>
<evidence type="ECO:0000313" key="6">
    <source>
        <dbReference type="EMBL" id="KZS17953.1"/>
    </source>
</evidence>
<evidence type="ECO:0000256" key="2">
    <source>
        <dbReference type="ARBA" id="ARBA00023157"/>
    </source>
</evidence>
<feature type="domain" description="MAM" evidence="5">
    <location>
        <begin position="184"/>
        <end position="360"/>
    </location>
</feature>
<dbReference type="Pfam" id="PF00431">
    <property type="entry name" value="CUB"/>
    <property type="match status" value="1"/>
</dbReference>
<dbReference type="PROSITE" id="PS50060">
    <property type="entry name" value="MAM_2"/>
    <property type="match status" value="1"/>
</dbReference>
<dbReference type="InterPro" id="IPR000859">
    <property type="entry name" value="CUB_dom"/>
</dbReference>
<dbReference type="PANTHER" id="PTHR24251:SF30">
    <property type="entry name" value="MEMBRANE FRIZZLED-RELATED PROTEIN"/>
    <property type="match status" value="1"/>
</dbReference>
<accession>A0A162NGF7</accession>
<dbReference type="SUPFAM" id="SSF49854">
    <property type="entry name" value="Spermadhesin, CUB domain"/>
    <property type="match status" value="1"/>
</dbReference>
<dbReference type="EMBL" id="LRGB01000568">
    <property type="protein sequence ID" value="KZS17953.1"/>
    <property type="molecule type" value="Genomic_DNA"/>
</dbReference>
<dbReference type="STRING" id="35525.A0A162NGF7"/>
<dbReference type="InterPro" id="IPR035914">
    <property type="entry name" value="Sperma_CUB_dom_sf"/>
</dbReference>
<dbReference type="PROSITE" id="PS01180">
    <property type="entry name" value="CUB"/>
    <property type="match status" value="1"/>
</dbReference>
<evidence type="ECO:0000259" key="4">
    <source>
        <dbReference type="PROSITE" id="PS01180"/>
    </source>
</evidence>
<dbReference type="PANTHER" id="PTHR24251">
    <property type="entry name" value="OVOCHYMASE-RELATED"/>
    <property type="match status" value="1"/>
</dbReference>
<name>A0A162NGF7_9CRUS</name>
<keyword evidence="2" id="KW-1015">Disulfide bond</keyword>
<dbReference type="Gene3D" id="2.60.120.260">
    <property type="entry name" value="Galactose-binding domain-like"/>
    <property type="match status" value="1"/>
</dbReference>
<dbReference type="Gene3D" id="2.60.120.290">
    <property type="entry name" value="Spermadhesin, CUB domain"/>
    <property type="match status" value="1"/>
</dbReference>
<comment type="caution">
    <text evidence="3">Lacks conserved residue(s) required for the propagation of feature annotation.</text>
</comment>
<gene>
    <name evidence="6" type="ORF">APZ42_015947</name>
</gene>
<comment type="caution">
    <text evidence="6">The sequence shown here is derived from an EMBL/GenBank/DDBJ whole genome shotgun (WGS) entry which is preliminary data.</text>
</comment>
<dbReference type="CDD" id="cd00041">
    <property type="entry name" value="CUB"/>
    <property type="match status" value="1"/>
</dbReference>
<keyword evidence="7" id="KW-1185">Reference proteome</keyword>